<accession>A0ABN9F961</accession>
<comment type="caution">
    <text evidence="1">The sequence shown here is derived from an EMBL/GenBank/DDBJ whole genome shotgun (WGS) entry which is preliminary data.</text>
</comment>
<evidence type="ECO:0008006" key="3">
    <source>
        <dbReference type="Google" id="ProtNLM"/>
    </source>
</evidence>
<dbReference type="Proteomes" id="UP001162483">
    <property type="component" value="Unassembled WGS sequence"/>
</dbReference>
<sequence>MGRFPAVVCVSAPPTMGRFPAVVCVSAPPTMGRFPAVVCVSAPPTMGRSPWFVSLLAICHGRRGLGIPVDSSPHIQVKSIFRVLSIFCTSLYGFQMTNDLLCVSSGRLAAEELG</sequence>
<gene>
    <name evidence="1" type="ORF">SPARVUS_LOCUS11322122</name>
</gene>
<reference evidence="1" key="1">
    <citation type="submission" date="2023-05" db="EMBL/GenBank/DDBJ databases">
        <authorList>
            <person name="Stuckert A."/>
        </authorList>
    </citation>
    <scope>NUCLEOTIDE SEQUENCE</scope>
</reference>
<organism evidence="1 2">
    <name type="scientific">Staurois parvus</name>
    <dbReference type="NCBI Taxonomy" id="386267"/>
    <lineage>
        <taxon>Eukaryota</taxon>
        <taxon>Metazoa</taxon>
        <taxon>Chordata</taxon>
        <taxon>Craniata</taxon>
        <taxon>Vertebrata</taxon>
        <taxon>Euteleostomi</taxon>
        <taxon>Amphibia</taxon>
        <taxon>Batrachia</taxon>
        <taxon>Anura</taxon>
        <taxon>Neobatrachia</taxon>
        <taxon>Ranoidea</taxon>
        <taxon>Ranidae</taxon>
        <taxon>Staurois</taxon>
    </lineage>
</organism>
<keyword evidence="2" id="KW-1185">Reference proteome</keyword>
<feature type="non-terminal residue" evidence="1">
    <location>
        <position position="114"/>
    </location>
</feature>
<evidence type="ECO:0000313" key="1">
    <source>
        <dbReference type="EMBL" id="CAI9592141.1"/>
    </source>
</evidence>
<evidence type="ECO:0000313" key="2">
    <source>
        <dbReference type="Proteomes" id="UP001162483"/>
    </source>
</evidence>
<dbReference type="EMBL" id="CATNWA010016376">
    <property type="protein sequence ID" value="CAI9592141.1"/>
    <property type="molecule type" value="Genomic_DNA"/>
</dbReference>
<protein>
    <recommendedName>
        <fullName evidence="3">Secreted protein</fullName>
    </recommendedName>
</protein>
<name>A0ABN9F961_9NEOB</name>
<proteinExistence type="predicted"/>